<dbReference type="AlphaFoldDB" id="A0A3M7PIH0"/>
<dbReference type="STRING" id="10195.A0A3M7PIH0"/>
<dbReference type="GO" id="GO:0017111">
    <property type="term" value="F:ribonucleoside triphosphate phosphatase activity"/>
    <property type="evidence" value="ECO:0007669"/>
    <property type="project" value="UniProtKB-EC"/>
</dbReference>
<dbReference type="Proteomes" id="UP000276133">
    <property type="component" value="Unassembled WGS sequence"/>
</dbReference>
<evidence type="ECO:0000313" key="1">
    <source>
        <dbReference type="EMBL" id="RMZ98500.1"/>
    </source>
</evidence>
<proteinExistence type="predicted"/>
<organism evidence="1 2">
    <name type="scientific">Brachionus plicatilis</name>
    <name type="common">Marine rotifer</name>
    <name type="synonym">Brachionus muelleri</name>
    <dbReference type="NCBI Taxonomy" id="10195"/>
    <lineage>
        <taxon>Eukaryota</taxon>
        <taxon>Metazoa</taxon>
        <taxon>Spiralia</taxon>
        <taxon>Gnathifera</taxon>
        <taxon>Rotifera</taxon>
        <taxon>Eurotatoria</taxon>
        <taxon>Monogononta</taxon>
        <taxon>Pseudotrocha</taxon>
        <taxon>Ploima</taxon>
        <taxon>Brachionidae</taxon>
        <taxon>Brachionus</taxon>
    </lineage>
</organism>
<keyword evidence="1" id="KW-0378">Hydrolase</keyword>
<feature type="non-terminal residue" evidence="1">
    <location>
        <position position="1"/>
    </location>
</feature>
<comment type="caution">
    <text evidence="1">The sequence shown here is derived from an EMBL/GenBank/DDBJ whole genome shotgun (WGS) entry which is preliminary data.</text>
</comment>
<name>A0A3M7PIH0_BRAPC</name>
<protein>
    <submittedName>
        <fullName evidence="1">Cytoplasmic dynein 1 heavy chain 1 isoform X2</fullName>
        <ecNumber evidence="1">3.6.1.15</ecNumber>
        <ecNumber evidence="1">3.6.1.3</ecNumber>
    </submittedName>
</protein>
<gene>
    <name evidence="1" type="ORF">BpHYR1_033431</name>
</gene>
<dbReference type="OrthoDB" id="2996468at2759"/>
<dbReference type="EC" id="3.6.1.3" evidence="1"/>
<keyword evidence="2" id="KW-1185">Reference proteome</keyword>
<accession>A0A3M7PIH0</accession>
<sequence length="309" mass="37105">IKKLHLVKDFFFCVIEEVRLAYEKIKEVDALDISEEGQELWELTMRRYDERIERVEVCMTTRLRDQLGTAKNAKQCSEYLTICHSILVKKETIDLRKLERVSFSLFQFFKHQNVMTILHYFNVHKKYFFTMIKIYTALLDRNSDWFKNVCETISPEIDKKQKEKNKENVNESRLFLYQSIEKSVNFAKDSPFTPFFDNLLQDSQEMETENSFEKNDLFFPSLFNIIKKRMHLVALWSGLLINKVLPDKNRLSNNYIYKVKNVFMKQKSCHFYLSHLYETLYEYQFNAFFVVLGIFCPESTRVDSTKLIF</sequence>
<dbReference type="EMBL" id="REGN01010739">
    <property type="protein sequence ID" value="RMZ98500.1"/>
    <property type="molecule type" value="Genomic_DNA"/>
</dbReference>
<evidence type="ECO:0000313" key="2">
    <source>
        <dbReference type="Proteomes" id="UP000276133"/>
    </source>
</evidence>
<dbReference type="EC" id="3.6.1.15" evidence="1"/>
<reference evidence="1 2" key="1">
    <citation type="journal article" date="2018" name="Sci. Rep.">
        <title>Genomic signatures of local adaptation to the degree of environmental predictability in rotifers.</title>
        <authorList>
            <person name="Franch-Gras L."/>
            <person name="Hahn C."/>
            <person name="Garcia-Roger E.M."/>
            <person name="Carmona M.J."/>
            <person name="Serra M."/>
            <person name="Gomez A."/>
        </authorList>
    </citation>
    <scope>NUCLEOTIDE SEQUENCE [LARGE SCALE GENOMIC DNA]</scope>
    <source>
        <strain evidence="1">HYR1</strain>
    </source>
</reference>